<reference evidence="1" key="1">
    <citation type="submission" date="2022-07" db="EMBL/GenBank/DDBJ databases">
        <authorList>
            <person name="Macas J."/>
            <person name="Novak P."/>
            <person name="Neumann P."/>
        </authorList>
    </citation>
    <scope>NUCLEOTIDE SEQUENCE</scope>
</reference>
<evidence type="ECO:0000313" key="2">
    <source>
        <dbReference type="Proteomes" id="UP001152484"/>
    </source>
</evidence>
<evidence type="ECO:0000313" key="1">
    <source>
        <dbReference type="EMBL" id="CAH9059841.1"/>
    </source>
</evidence>
<gene>
    <name evidence="1" type="ORF">CEURO_LOCUS1476</name>
</gene>
<proteinExistence type="predicted"/>
<dbReference type="AlphaFoldDB" id="A0A9P0YIX8"/>
<organism evidence="1 2">
    <name type="scientific">Cuscuta europaea</name>
    <name type="common">European dodder</name>
    <dbReference type="NCBI Taxonomy" id="41803"/>
    <lineage>
        <taxon>Eukaryota</taxon>
        <taxon>Viridiplantae</taxon>
        <taxon>Streptophyta</taxon>
        <taxon>Embryophyta</taxon>
        <taxon>Tracheophyta</taxon>
        <taxon>Spermatophyta</taxon>
        <taxon>Magnoliopsida</taxon>
        <taxon>eudicotyledons</taxon>
        <taxon>Gunneridae</taxon>
        <taxon>Pentapetalae</taxon>
        <taxon>asterids</taxon>
        <taxon>lamiids</taxon>
        <taxon>Solanales</taxon>
        <taxon>Convolvulaceae</taxon>
        <taxon>Cuscuteae</taxon>
        <taxon>Cuscuta</taxon>
        <taxon>Cuscuta subgen. Cuscuta</taxon>
    </lineage>
</organism>
<accession>A0A9P0YIX8</accession>
<dbReference type="PANTHER" id="PTHR34538">
    <property type="entry name" value="EXPRESSED PROTEIN"/>
    <property type="match status" value="1"/>
</dbReference>
<protein>
    <submittedName>
        <fullName evidence="1">Uncharacterized protein</fullName>
    </submittedName>
</protein>
<name>A0A9P0YIX8_CUSEU</name>
<sequence length="100" mass="11305">MGGCLLSFIGTERTKKKQCCFLRRMRAAVKKAVKNWCGGGGRRRHVKFQYDPWSYALNFDDGFGDEERAKAVFHHHAFCSSSKTVAATTATLVFVLWLEA</sequence>
<comment type="caution">
    <text evidence="1">The sequence shown here is derived from an EMBL/GenBank/DDBJ whole genome shotgun (WGS) entry which is preliminary data.</text>
</comment>
<dbReference type="PANTHER" id="PTHR34538:SF10">
    <property type="entry name" value="GENOME ASSEMBLY, CHROMOSOME: A06"/>
    <property type="match status" value="1"/>
</dbReference>
<keyword evidence="2" id="KW-1185">Reference proteome</keyword>
<dbReference type="OrthoDB" id="1295377at2759"/>
<dbReference type="EMBL" id="CAMAPE010000004">
    <property type="protein sequence ID" value="CAH9059841.1"/>
    <property type="molecule type" value="Genomic_DNA"/>
</dbReference>
<dbReference type="Proteomes" id="UP001152484">
    <property type="component" value="Unassembled WGS sequence"/>
</dbReference>